<dbReference type="AlphaFoldDB" id="A0A4U6VDY5"/>
<sequence length="254" mass="26484">MSSMAGDGRHPTMAAVASTNNYGMNINGMSASTASWLAYLAWRFTQPNNSGMGPNGFMRAQAPHLAAFYMPATPGVRRQSAPASSVTGTAPRLPVMQSATVNTILSLAPPHSVPAGAIVALDDLQIKMEHDGTYDDTAIPLAVGMPAAAAGAAATYATSIPAPAMMDTRDGRASAFNPWRPHGFNPVDGPSSSSRQAQELQGGSNQYRASAFYPWCPGFKPVDGSSSSRQAQELQGGSNQGEQGAKPLLDLFKP</sequence>
<dbReference type="Proteomes" id="UP000298652">
    <property type="component" value="Chromosome 3"/>
</dbReference>
<feature type="region of interest" description="Disordered" evidence="1">
    <location>
        <begin position="222"/>
        <end position="254"/>
    </location>
</feature>
<dbReference type="Gramene" id="TKW26544">
    <property type="protein sequence ID" value="TKW26544"/>
    <property type="gene ID" value="SEVIR_3G197100v2"/>
</dbReference>
<keyword evidence="3" id="KW-1185">Reference proteome</keyword>
<evidence type="ECO:0000256" key="1">
    <source>
        <dbReference type="SAM" id="MobiDB-lite"/>
    </source>
</evidence>
<accession>A0A4U6VDY5</accession>
<proteinExistence type="predicted"/>
<organism evidence="2 3">
    <name type="scientific">Setaria viridis</name>
    <name type="common">Green bristlegrass</name>
    <name type="synonym">Setaria italica subsp. viridis</name>
    <dbReference type="NCBI Taxonomy" id="4556"/>
    <lineage>
        <taxon>Eukaryota</taxon>
        <taxon>Viridiplantae</taxon>
        <taxon>Streptophyta</taxon>
        <taxon>Embryophyta</taxon>
        <taxon>Tracheophyta</taxon>
        <taxon>Spermatophyta</taxon>
        <taxon>Magnoliopsida</taxon>
        <taxon>Liliopsida</taxon>
        <taxon>Poales</taxon>
        <taxon>Poaceae</taxon>
        <taxon>PACMAD clade</taxon>
        <taxon>Panicoideae</taxon>
        <taxon>Panicodae</taxon>
        <taxon>Paniceae</taxon>
        <taxon>Cenchrinae</taxon>
        <taxon>Setaria</taxon>
    </lineage>
</organism>
<feature type="region of interest" description="Disordered" evidence="1">
    <location>
        <begin position="171"/>
        <end position="203"/>
    </location>
</feature>
<evidence type="ECO:0000313" key="3">
    <source>
        <dbReference type="Proteomes" id="UP000298652"/>
    </source>
</evidence>
<name>A0A4U6VDY5_SETVI</name>
<reference evidence="2" key="1">
    <citation type="submission" date="2019-03" db="EMBL/GenBank/DDBJ databases">
        <title>WGS assembly of Setaria viridis.</title>
        <authorList>
            <person name="Huang P."/>
            <person name="Jenkins J."/>
            <person name="Grimwood J."/>
            <person name="Barry K."/>
            <person name="Healey A."/>
            <person name="Mamidi S."/>
            <person name="Sreedasyam A."/>
            <person name="Shu S."/>
            <person name="Feldman M."/>
            <person name="Wu J."/>
            <person name="Yu Y."/>
            <person name="Chen C."/>
            <person name="Johnson J."/>
            <person name="Rokhsar D."/>
            <person name="Baxter I."/>
            <person name="Schmutz J."/>
            <person name="Brutnell T."/>
            <person name="Kellogg E."/>
        </authorList>
    </citation>
    <scope>NUCLEOTIDE SEQUENCE [LARGE SCALE GENOMIC DNA]</scope>
</reference>
<feature type="compositionally biased region" description="Polar residues" evidence="1">
    <location>
        <begin position="190"/>
        <end position="203"/>
    </location>
</feature>
<gene>
    <name evidence="2" type="ORF">SEVIR_3G197100v2</name>
</gene>
<protein>
    <submittedName>
        <fullName evidence="2">Uncharacterized protein</fullName>
    </submittedName>
</protein>
<dbReference type="OMA" id="SAFYPWC"/>
<dbReference type="EMBL" id="CM016554">
    <property type="protein sequence ID" value="TKW26544.1"/>
    <property type="molecule type" value="Genomic_DNA"/>
</dbReference>
<evidence type="ECO:0000313" key="2">
    <source>
        <dbReference type="EMBL" id="TKW26544.1"/>
    </source>
</evidence>
<feature type="compositionally biased region" description="Polar residues" evidence="1">
    <location>
        <begin position="224"/>
        <end position="242"/>
    </location>
</feature>